<dbReference type="PANTHER" id="PTHR30008:SF0">
    <property type="entry name" value="EXODEOXYRIBONUCLEASE 7 LARGE SUBUNIT"/>
    <property type="match status" value="1"/>
</dbReference>
<dbReference type="GO" id="GO:0006308">
    <property type="term" value="P:DNA catabolic process"/>
    <property type="evidence" value="ECO:0007669"/>
    <property type="project" value="UniProtKB-UniRule"/>
</dbReference>
<dbReference type="InterPro" id="IPR025824">
    <property type="entry name" value="OB-fold_nuc-bd_dom"/>
</dbReference>
<dbReference type="PATRIC" id="fig|1316936.3.peg.94"/>
<protein>
    <recommendedName>
        <fullName evidence="5">Exodeoxyribonuclease 7 large subunit</fullName>
        <ecNumber evidence="5">3.1.11.6</ecNumber>
    </recommendedName>
    <alternativeName>
        <fullName evidence="5">Exodeoxyribonuclease VII large subunit</fullName>
        <shortName evidence="5">Exonuclease VII large subunit</shortName>
    </alternativeName>
</protein>
<feature type="region of interest" description="Disordered" evidence="6">
    <location>
        <begin position="539"/>
        <end position="571"/>
    </location>
</feature>
<evidence type="ECO:0000256" key="2">
    <source>
        <dbReference type="ARBA" id="ARBA00022722"/>
    </source>
</evidence>
<dbReference type="Pfam" id="PF02601">
    <property type="entry name" value="Exonuc_VII_L"/>
    <property type="match status" value="1"/>
</dbReference>
<sequence>MDWFPHKALAGPRRTFATLACLFPNRNFHPVGDTIPFGVADETFGVADGFARGRRFGQTAAMTETASPTEPRSAGNVPEYTVSEIAGTLRRTVEETFSFVRVRGEISGFKRHSSGHLYFALKDAEAVLDAVCWRGQAARLGLAPEDGMEVIATGRLTTYPGRSKYQMVVERMELAGQGALLKLLEDRRKRLAAEGLFDRERKRPIPFLPRVIGVVTSPTGAVIRDILHRLADRFPSRVLLWPVAVQGEGAAAQIAAAIRGFNALPENGPVPRPDVLIVARGGGSLEDLMAFNEEEVVRAAAASLIPLISAVGHETDTTLIDFAASLRAPTPTAAAEKAVPVRAELVATVAELNGRMVGATQRRLEDARQRLAHIFRALPHPRRLIEDGTLRLDDRAERLRNALPNLLARRTADLDRLASRLRHPRERLAEESHRLTVLATRLDHAWKSVRAAELAGLEKGGLRLEQSGRRLGEAINRLLADRALKVETSGKLLDSYSYRKVLERGYAMVRDAAGQPVLSAALVAPGAALSVEFADGSIAVTAGGEPPPASPPPSPRPRRKGDGDKRQTTLF</sequence>
<evidence type="ECO:0000256" key="1">
    <source>
        <dbReference type="ARBA" id="ARBA00022490"/>
    </source>
</evidence>
<dbReference type="InterPro" id="IPR020579">
    <property type="entry name" value="Exonuc_VII_lsu_C"/>
</dbReference>
<dbReference type="STRING" id="1316936.K678_00495"/>
<dbReference type="Pfam" id="PF13742">
    <property type="entry name" value="tRNA_anti_2"/>
    <property type="match status" value="1"/>
</dbReference>
<feature type="domain" description="Exonuclease VII large subunit C-terminal" evidence="7">
    <location>
        <begin position="196"/>
        <end position="540"/>
    </location>
</feature>
<feature type="domain" description="OB-fold nucleic acid binding" evidence="8">
    <location>
        <begin position="80"/>
        <end position="173"/>
    </location>
</feature>
<evidence type="ECO:0000259" key="8">
    <source>
        <dbReference type="Pfam" id="PF13742"/>
    </source>
</evidence>
<organism evidence="9 10">
    <name type="scientific">Magnetospirillum fulvum MGU-K5</name>
    <dbReference type="NCBI Taxonomy" id="1316936"/>
    <lineage>
        <taxon>Bacteria</taxon>
        <taxon>Pseudomonadati</taxon>
        <taxon>Pseudomonadota</taxon>
        <taxon>Alphaproteobacteria</taxon>
        <taxon>Rhodospirillales</taxon>
        <taxon>Rhodospirillaceae</taxon>
        <taxon>Magnetospirillum</taxon>
    </lineage>
</organism>
<evidence type="ECO:0000256" key="3">
    <source>
        <dbReference type="ARBA" id="ARBA00022801"/>
    </source>
</evidence>
<dbReference type="InterPro" id="IPR003753">
    <property type="entry name" value="Exonuc_VII_L"/>
</dbReference>
<keyword evidence="4 5" id="KW-0269">Exonuclease</keyword>
<evidence type="ECO:0000313" key="9">
    <source>
        <dbReference type="EMBL" id="EPY03544.1"/>
    </source>
</evidence>
<comment type="caution">
    <text evidence="9">The sequence shown here is derived from an EMBL/GenBank/DDBJ whole genome shotgun (WGS) entry which is preliminary data.</text>
</comment>
<keyword evidence="2 5" id="KW-0540">Nuclease</keyword>
<comment type="catalytic activity">
    <reaction evidence="5">
        <text>Exonucleolytic cleavage in either 5'- to 3'- or 3'- to 5'-direction to yield nucleoside 5'-phosphates.</text>
        <dbReference type="EC" id="3.1.11.6"/>
    </reaction>
</comment>
<name>S9SFM8_MAGFU</name>
<keyword evidence="1 5" id="KW-0963">Cytoplasm</keyword>
<proteinExistence type="inferred from homology"/>
<evidence type="ECO:0000256" key="6">
    <source>
        <dbReference type="SAM" id="MobiDB-lite"/>
    </source>
</evidence>
<dbReference type="CDD" id="cd04489">
    <property type="entry name" value="ExoVII_LU_OBF"/>
    <property type="match status" value="1"/>
</dbReference>
<evidence type="ECO:0000313" key="10">
    <source>
        <dbReference type="Proteomes" id="UP000015350"/>
    </source>
</evidence>
<dbReference type="GO" id="GO:0005737">
    <property type="term" value="C:cytoplasm"/>
    <property type="evidence" value="ECO:0007669"/>
    <property type="project" value="UniProtKB-SubCell"/>
</dbReference>
<feature type="compositionally biased region" description="Basic and acidic residues" evidence="6">
    <location>
        <begin position="560"/>
        <end position="571"/>
    </location>
</feature>
<dbReference type="AlphaFoldDB" id="S9SFM8"/>
<keyword evidence="3 5" id="KW-0378">Hydrolase</keyword>
<comment type="function">
    <text evidence="5">Bidirectionally degrades single-stranded DNA into large acid-insoluble oligonucleotides, which are then degraded further into small acid-soluble oligonucleotides.</text>
</comment>
<reference evidence="9 10" key="1">
    <citation type="submission" date="2013-04" db="EMBL/GenBank/DDBJ databases">
        <authorList>
            <person name="Kuznetsov B."/>
            <person name="Ivanovsky R."/>
        </authorList>
    </citation>
    <scope>NUCLEOTIDE SEQUENCE [LARGE SCALE GENOMIC DNA]</scope>
    <source>
        <strain evidence="9 10">MGU-K5</strain>
    </source>
</reference>
<comment type="subunit">
    <text evidence="5">Heterooligomer composed of large and small subunits.</text>
</comment>
<dbReference type="EMBL" id="AQPH01000001">
    <property type="protein sequence ID" value="EPY03544.1"/>
    <property type="molecule type" value="Genomic_DNA"/>
</dbReference>
<feature type="compositionally biased region" description="Pro residues" evidence="6">
    <location>
        <begin position="545"/>
        <end position="555"/>
    </location>
</feature>
<comment type="subcellular location">
    <subcellularLocation>
        <location evidence="5">Cytoplasm</location>
    </subcellularLocation>
</comment>
<accession>S9SFM8</accession>
<dbReference type="GO" id="GO:0008855">
    <property type="term" value="F:exodeoxyribonuclease VII activity"/>
    <property type="evidence" value="ECO:0007669"/>
    <property type="project" value="UniProtKB-UniRule"/>
</dbReference>
<dbReference type="GO" id="GO:0003676">
    <property type="term" value="F:nucleic acid binding"/>
    <property type="evidence" value="ECO:0007669"/>
    <property type="project" value="InterPro"/>
</dbReference>
<dbReference type="Proteomes" id="UP000015350">
    <property type="component" value="Unassembled WGS sequence"/>
</dbReference>
<dbReference type="GO" id="GO:0009318">
    <property type="term" value="C:exodeoxyribonuclease VII complex"/>
    <property type="evidence" value="ECO:0007669"/>
    <property type="project" value="UniProtKB-UniRule"/>
</dbReference>
<dbReference type="EC" id="3.1.11.6" evidence="5"/>
<evidence type="ECO:0000256" key="5">
    <source>
        <dbReference type="HAMAP-Rule" id="MF_00378"/>
    </source>
</evidence>
<dbReference type="HAMAP" id="MF_00378">
    <property type="entry name" value="Exonuc_7_L"/>
    <property type="match status" value="1"/>
</dbReference>
<dbReference type="PANTHER" id="PTHR30008">
    <property type="entry name" value="EXODEOXYRIBONUCLEASE 7 LARGE SUBUNIT"/>
    <property type="match status" value="1"/>
</dbReference>
<evidence type="ECO:0000256" key="4">
    <source>
        <dbReference type="ARBA" id="ARBA00022839"/>
    </source>
</evidence>
<dbReference type="NCBIfam" id="TIGR00237">
    <property type="entry name" value="xseA"/>
    <property type="match status" value="1"/>
</dbReference>
<dbReference type="eggNOG" id="COG1570">
    <property type="taxonomic scope" value="Bacteria"/>
</dbReference>
<gene>
    <name evidence="5" type="primary">xseA</name>
    <name evidence="9" type="ORF">K678_00495</name>
</gene>
<evidence type="ECO:0000259" key="7">
    <source>
        <dbReference type="Pfam" id="PF02601"/>
    </source>
</evidence>
<comment type="similarity">
    <text evidence="5">Belongs to the XseA family.</text>
</comment>